<dbReference type="CDD" id="cd18804">
    <property type="entry name" value="SF2_C_priA"/>
    <property type="match status" value="1"/>
</dbReference>
<feature type="binding site" evidence="12">
    <location>
        <position position="364"/>
    </location>
    <ligand>
        <name>Zn(2+)</name>
        <dbReference type="ChEBI" id="CHEBI:29105"/>
        <label>1</label>
    </ligand>
</feature>
<reference evidence="14" key="1">
    <citation type="submission" date="2019-04" db="EMBL/GenBank/DDBJ databases">
        <title>Whole genome sequencing of oral phylogroup 2 treponemes.</title>
        <authorList>
            <person name="Chan Y."/>
            <person name="Zeng H.H."/>
            <person name="Yu X.L."/>
            <person name="Leung W.K."/>
            <person name="Watt R.M."/>
        </authorList>
    </citation>
    <scope>NUCLEOTIDE SEQUENCE</scope>
    <source>
        <strain evidence="14">OMZ 835</strain>
    </source>
</reference>
<comment type="subunit">
    <text evidence="12">Component of the replication restart primosome.</text>
</comment>
<accession>A0AAE9SIJ4</accession>
<dbReference type="CDD" id="cd17929">
    <property type="entry name" value="DEXHc_priA"/>
    <property type="match status" value="1"/>
</dbReference>
<dbReference type="Pfam" id="PF18074">
    <property type="entry name" value="PriA_C"/>
    <property type="match status" value="1"/>
</dbReference>
<dbReference type="SMART" id="SM00487">
    <property type="entry name" value="DEXDc"/>
    <property type="match status" value="1"/>
</dbReference>
<evidence type="ECO:0000256" key="10">
    <source>
        <dbReference type="ARBA" id="ARBA00023235"/>
    </source>
</evidence>
<dbReference type="GO" id="GO:0006302">
    <property type="term" value="P:double-strand break repair"/>
    <property type="evidence" value="ECO:0007669"/>
    <property type="project" value="InterPro"/>
</dbReference>
<dbReference type="Pfam" id="PF00271">
    <property type="entry name" value="Helicase_C"/>
    <property type="match status" value="1"/>
</dbReference>
<feature type="domain" description="Helicase ATP-binding" evidence="13">
    <location>
        <begin position="141"/>
        <end position="307"/>
    </location>
</feature>
<evidence type="ECO:0000256" key="8">
    <source>
        <dbReference type="ARBA" id="ARBA00022840"/>
    </source>
</evidence>
<dbReference type="GO" id="GO:0008270">
    <property type="term" value="F:zinc ion binding"/>
    <property type="evidence" value="ECO:0007669"/>
    <property type="project" value="UniProtKB-UniRule"/>
</dbReference>
<dbReference type="Pfam" id="PF18319">
    <property type="entry name" value="Zn_ribbon_PriA"/>
    <property type="match status" value="1"/>
</dbReference>
<evidence type="ECO:0000313" key="15">
    <source>
        <dbReference type="Proteomes" id="UP001058682"/>
    </source>
</evidence>
<evidence type="ECO:0000256" key="12">
    <source>
        <dbReference type="HAMAP-Rule" id="MF_00983"/>
    </source>
</evidence>
<evidence type="ECO:0000256" key="4">
    <source>
        <dbReference type="ARBA" id="ARBA00022741"/>
    </source>
</evidence>
<proteinExistence type="inferred from homology"/>
<dbReference type="InterPro" id="IPR027417">
    <property type="entry name" value="P-loop_NTPase"/>
</dbReference>
<dbReference type="Pfam" id="PF17764">
    <property type="entry name" value="PriA_3primeBD"/>
    <property type="match status" value="1"/>
</dbReference>
<evidence type="ECO:0000256" key="2">
    <source>
        <dbReference type="ARBA" id="ARBA00022705"/>
    </source>
</evidence>
<keyword evidence="1 12" id="KW-0639">Primosome</keyword>
<dbReference type="SUPFAM" id="SSF52540">
    <property type="entry name" value="P-loop containing nucleoside triphosphate hydrolases"/>
    <property type="match status" value="1"/>
</dbReference>
<dbReference type="PANTHER" id="PTHR30580">
    <property type="entry name" value="PRIMOSOMAL PROTEIN N"/>
    <property type="match status" value="1"/>
</dbReference>
<dbReference type="Gene3D" id="3.40.50.300">
    <property type="entry name" value="P-loop containing nucleotide triphosphate hydrolases"/>
    <property type="match status" value="2"/>
</dbReference>
<comment type="similarity">
    <text evidence="12">Belongs to the helicase family. PriA subfamily.</text>
</comment>
<feature type="binding site" evidence="12">
    <location>
        <position position="391"/>
    </location>
    <ligand>
        <name>Zn(2+)</name>
        <dbReference type="ChEBI" id="CHEBI:29105"/>
        <label>2</label>
    </ligand>
</feature>
<dbReference type="SMART" id="SM00490">
    <property type="entry name" value="HELICc"/>
    <property type="match status" value="1"/>
</dbReference>
<keyword evidence="10 12" id="KW-0413">Isomerase</keyword>
<feature type="binding site" evidence="12">
    <location>
        <position position="404"/>
    </location>
    <ligand>
        <name>Zn(2+)</name>
        <dbReference type="ChEBI" id="CHEBI:29105"/>
        <label>1</label>
    </ligand>
</feature>
<organism evidence="14 15">
    <name type="scientific">Treponema putidum</name>
    <dbReference type="NCBI Taxonomy" id="221027"/>
    <lineage>
        <taxon>Bacteria</taxon>
        <taxon>Pseudomonadati</taxon>
        <taxon>Spirochaetota</taxon>
        <taxon>Spirochaetia</taxon>
        <taxon>Spirochaetales</taxon>
        <taxon>Treponemataceae</taxon>
        <taxon>Treponema</taxon>
    </lineage>
</organism>
<dbReference type="GO" id="GO:1990077">
    <property type="term" value="C:primosome complex"/>
    <property type="evidence" value="ECO:0007669"/>
    <property type="project" value="UniProtKB-UniRule"/>
</dbReference>
<dbReference type="HAMAP" id="MF_00983">
    <property type="entry name" value="PriA"/>
    <property type="match status" value="1"/>
</dbReference>
<keyword evidence="5 12" id="KW-0378">Hydrolase</keyword>
<name>A0AAE9SIJ4_9SPIR</name>
<dbReference type="InterPro" id="IPR040498">
    <property type="entry name" value="PriA_CRR"/>
</dbReference>
<protein>
    <recommendedName>
        <fullName evidence="12">Replication restart protein PriA</fullName>
    </recommendedName>
    <alternativeName>
        <fullName evidence="12">ATP-dependent DNA helicase PriA</fullName>
        <ecNumber evidence="12">5.6.2.4</ecNumber>
    </alternativeName>
    <alternativeName>
        <fullName evidence="12">DNA 3'-5' helicase PriA</fullName>
    </alternativeName>
</protein>
<gene>
    <name evidence="12 14" type="primary">priA</name>
    <name evidence="14" type="ORF">E4N74_08660</name>
</gene>
<comment type="catalytic activity">
    <reaction evidence="11 12">
        <text>ATP + H2O = ADP + phosphate + H(+)</text>
        <dbReference type="Rhea" id="RHEA:13065"/>
        <dbReference type="ChEBI" id="CHEBI:15377"/>
        <dbReference type="ChEBI" id="CHEBI:15378"/>
        <dbReference type="ChEBI" id="CHEBI:30616"/>
        <dbReference type="ChEBI" id="CHEBI:43474"/>
        <dbReference type="ChEBI" id="CHEBI:456216"/>
        <dbReference type="EC" id="5.6.2.4"/>
    </reaction>
</comment>
<dbReference type="GO" id="GO:0043138">
    <property type="term" value="F:3'-5' DNA helicase activity"/>
    <property type="evidence" value="ECO:0007669"/>
    <property type="project" value="UniProtKB-EC"/>
</dbReference>
<feature type="binding site" evidence="12">
    <location>
        <position position="376"/>
    </location>
    <ligand>
        <name>Zn(2+)</name>
        <dbReference type="ChEBI" id="CHEBI:29105"/>
        <label>2</label>
    </ligand>
</feature>
<feature type="binding site" evidence="12">
    <location>
        <position position="394"/>
    </location>
    <ligand>
        <name>Zn(2+)</name>
        <dbReference type="ChEBI" id="CHEBI:29105"/>
        <label>2</label>
    </ligand>
</feature>
<dbReference type="InterPro" id="IPR005259">
    <property type="entry name" value="PriA"/>
</dbReference>
<dbReference type="InterPro" id="IPR011545">
    <property type="entry name" value="DEAD/DEAH_box_helicase_dom"/>
</dbReference>
<evidence type="ECO:0000256" key="5">
    <source>
        <dbReference type="ARBA" id="ARBA00022801"/>
    </source>
</evidence>
<dbReference type="RefSeq" id="WP_255817222.1">
    <property type="nucleotide sequence ID" value="NZ_CP038804.1"/>
</dbReference>
<dbReference type="Proteomes" id="UP001058682">
    <property type="component" value="Chromosome"/>
</dbReference>
<keyword evidence="9 12" id="KW-0238">DNA-binding</keyword>
<comment type="catalytic activity">
    <reaction evidence="12">
        <text>Couples ATP hydrolysis with the unwinding of duplex DNA by translocating in the 3'-5' direction.</text>
        <dbReference type="EC" id="5.6.2.4"/>
    </reaction>
</comment>
<dbReference type="GO" id="GO:0006270">
    <property type="term" value="P:DNA replication initiation"/>
    <property type="evidence" value="ECO:0007669"/>
    <property type="project" value="TreeGrafter"/>
</dbReference>
<keyword evidence="2 12" id="KW-0235">DNA replication</keyword>
<dbReference type="InterPro" id="IPR014001">
    <property type="entry name" value="Helicase_ATP-bd"/>
</dbReference>
<dbReference type="InterPro" id="IPR041236">
    <property type="entry name" value="PriA_C"/>
</dbReference>
<dbReference type="EC" id="5.6.2.4" evidence="12"/>
<dbReference type="Gene3D" id="3.40.1440.60">
    <property type="entry name" value="PriA, 3(prime) DNA-binding domain"/>
    <property type="match status" value="1"/>
</dbReference>
<keyword evidence="3 12" id="KW-0479">Metal-binding</keyword>
<comment type="function">
    <text evidence="12">Initiates the restart of stalled replication forks, which reloads the replicative helicase on sites other than the origin of replication. Recognizes and binds to abandoned replication forks and remodels them to uncover a helicase loading site. Promotes assembly of the primosome at these replication forks.</text>
</comment>
<dbReference type="GO" id="GO:0003677">
    <property type="term" value="F:DNA binding"/>
    <property type="evidence" value="ECO:0007669"/>
    <property type="project" value="UniProtKB-UniRule"/>
</dbReference>
<keyword evidence="4 12" id="KW-0547">Nucleotide-binding</keyword>
<dbReference type="GO" id="GO:0006310">
    <property type="term" value="P:DNA recombination"/>
    <property type="evidence" value="ECO:0007669"/>
    <property type="project" value="InterPro"/>
</dbReference>
<keyword evidence="8 12" id="KW-0067">ATP-binding</keyword>
<evidence type="ECO:0000259" key="13">
    <source>
        <dbReference type="PROSITE" id="PS51192"/>
    </source>
</evidence>
<dbReference type="AlphaFoldDB" id="A0AAE9SIJ4"/>
<evidence type="ECO:0000256" key="1">
    <source>
        <dbReference type="ARBA" id="ARBA00022515"/>
    </source>
</evidence>
<evidence type="ECO:0000256" key="6">
    <source>
        <dbReference type="ARBA" id="ARBA00022806"/>
    </source>
</evidence>
<dbReference type="GO" id="GO:0006269">
    <property type="term" value="P:DNA replication, synthesis of primer"/>
    <property type="evidence" value="ECO:0007669"/>
    <property type="project" value="UniProtKB-KW"/>
</dbReference>
<dbReference type="PANTHER" id="PTHR30580:SF0">
    <property type="entry name" value="PRIMOSOMAL PROTEIN N"/>
    <property type="match status" value="1"/>
</dbReference>
<dbReference type="EMBL" id="CP038804">
    <property type="protein sequence ID" value="UTY34065.1"/>
    <property type="molecule type" value="Genomic_DNA"/>
</dbReference>
<feature type="binding site" evidence="12">
    <location>
        <position position="367"/>
    </location>
    <ligand>
        <name>Zn(2+)</name>
        <dbReference type="ChEBI" id="CHEBI:29105"/>
        <label>1</label>
    </ligand>
</feature>
<keyword evidence="6 12" id="KW-0347">Helicase</keyword>
<dbReference type="GO" id="GO:0016787">
    <property type="term" value="F:hydrolase activity"/>
    <property type="evidence" value="ECO:0007669"/>
    <property type="project" value="UniProtKB-KW"/>
</dbReference>
<evidence type="ECO:0000256" key="11">
    <source>
        <dbReference type="ARBA" id="ARBA00048988"/>
    </source>
</evidence>
<keyword evidence="7 12" id="KW-0862">Zinc</keyword>
<dbReference type="InterPro" id="IPR001650">
    <property type="entry name" value="Helicase_C-like"/>
</dbReference>
<evidence type="ECO:0000313" key="14">
    <source>
        <dbReference type="EMBL" id="UTY34065.1"/>
    </source>
</evidence>
<dbReference type="NCBIfam" id="TIGR00595">
    <property type="entry name" value="priA"/>
    <property type="match status" value="1"/>
</dbReference>
<comment type="cofactor">
    <cofactor evidence="12">
        <name>Zn(2+)</name>
        <dbReference type="ChEBI" id="CHEBI:29105"/>
    </cofactor>
    <text evidence="12">Binds 2 zinc ions per subunit.</text>
</comment>
<evidence type="ECO:0000256" key="9">
    <source>
        <dbReference type="ARBA" id="ARBA00023125"/>
    </source>
</evidence>
<dbReference type="InterPro" id="IPR042115">
    <property type="entry name" value="PriA_3primeBD_sf"/>
</dbReference>
<feature type="binding site" evidence="12">
    <location>
        <position position="373"/>
    </location>
    <ligand>
        <name>Zn(2+)</name>
        <dbReference type="ChEBI" id="CHEBI:29105"/>
        <label>2</label>
    </ligand>
</feature>
<sequence>MAKWLTLAFNLPLYQNFTYKNIEEDGGSLVGKRASVQLGSRNLIGFIIEESDVFPKDSPVGEDKIKPIKRVVDKETIFGQAQIELASWISHFYICSFGEALSAILPSGKREVSFENLKWGAEFEDKNFSLSDEQKDAVEKIVNSNKKEFFYLYGLTGSGKTEVFLKAAEKIIAEGKAVIYLVPEIGLTHQVISAAVKRFGSQAAVLHSGLTGSERLNQWMRIRRGEALMIVGARSAVFAPAENIGLIIIDEEHDASYKSGSVPRYHARQTAMYLAVKHNCPVVMGSATPSLEAWNMIQNKKIKLLSLSKRLAGGSLPKIEIENISGLKGALSDRLISEIRKTKNEGKQTILFLNRRGFSHIFRCRSCGYEMLCKNCSVPMTFHKGENVMKCHYCGMQARPPSLCPECNSLDIGYAGVGTEFIEEEVSRAFPDCTVARVDTDTVSKKNSLENRLKDFKEGKIDILLGTQMIAKGLNFPKVRLVGIILADTGLQMPDFRAAERSFALITQAAGRAGRFSEDGLVIIQTLKPNHPSIVCAKNHEYEKFYEYELGQRKLLDFPPFKRLIRLVFRSKDLKKAELAAEGAVNILKYILSSQKNSDISPQDETEIMGPSECVLSMIAGNHRQQILLRSSNFPLIQNAASRFVKEYKPMTGIYIEVDTDPVNLM</sequence>
<dbReference type="Pfam" id="PF00270">
    <property type="entry name" value="DEAD"/>
    <property type="match status" value="1"/>
</dbReference>
<dbReference type="GO" id="GO:0005524">
    <property type="term" value="F:ATP binding"/>
    <property type="evidence" value="ECO:0007669"/>
    <property type="project" value="UniProtKB-UniRule"/>
</dbReference>
<dbReference type="FunFam" id="3.40.50.300:FF:000489">
    <property type="entry name" value="Primosome assembly protein PriA"/>
    <property type="match status" value="1"/>
</dbReference>
<evidence type="ECO:0000256" key="7">
    <source>
        <dbReference type="ARBA" id="ARBA00022833"/>
    </source>
</evidence>
<dbReference type="PROSITE" id="PS51192">
    <property type="entry name" value="HELICASE_ATP_BIND_1"/>
    <property type="match status" value="1"/>
</dbReference>
<evidence type="ECO:0000256" key="3">
    <source>
        <dbReference type="ARBA" id="ARBA00022723"/>
    </source>
</evidence>
<feature type="binding site" evidence="12">
    <location>
        <position position="407"/>
    </location>
    <ligand>
        <name>Zn(2+)</name>
        <dbReference type="ChEBI" id="CHEBI:29105"/>
        <label>1</label>
    </ligand>
</feature>
<dbReference type="InterPro" id="IPR041222">
    <property type="entry name" value="PriA_3primeBD"/>
</dbReference>